<keyword evidence="1" id="KW-1133">Transmembrane helix</keyword>
<reference evidence="2" key="2">
    <citation type="submission" date="2020-06" db="EMBL/GenBank/DDBJ databases">
        <title>Helianthus annuus Genome sequencing and assembly Release 2.</title>
        <authorList>
            <person name="Gouzy J."/>
            <person name="Langlade N."/>
            <person name="Munos S."/>
        </authorList>
    </citation>
    <scope>NUCLEOTIDE SEQUENCE</scope>
    <source>
        <tissue evidence="2">Leaves</tissue>
    </source>
</reference>
<name>A0A9K3IU08_HELAN</name>
<accession>A0A9K3IU08</accession>
<reference evidence="2" key="1">
    <citation type="journal article" date="2017" name="Nature">
        <title>The sunflower genome provides insights into oil metabolism, flowering and Asterid evolution.</title>
        <authorList>
            <person name="Badouin H."/>
            <person name="Gouzy J."/>
            <person name="Grassa C.J."/>
            <person name="Murat F."/>
            <person name="Staton S.E."/>
            <person name="Cottret L."/>
            <person name="Lelandais-Briere C."/>
            <person name="Owens G.L."/>
            <person name="Carrere S."/>
            <person name="Mayjonade B."/>
            <person name="Legrand L."/>
            <person name="Gill N."/>
            <person name="Kane N.C."/>
            <person name="Bowers J.E."/>
            <person name="Hubner S."/>
            <person name="Bellec A."/>
            <person name="Berard A."/>
            <person name="Berges H."/>
            <person name="Blanchet N."/>
            <person name="Boniface M.C."/>
            <person name="Brunel D."/>
            <person name="Catrice O."/>
            <person name="Chaidir N."/>
            <person name="Claudel C."/>
            <person name="Donnadieu C."/>
            <person name="Faraut T."/>
            <person name="Fievet G."/>
            <person name="Helmstetter N."/>
            <person name="King M."/>
            <person name="Knapp S.J."/>
            <person name="Lai Z."/>
            <person name="Le Paslier M.C."/>
            <person name="Lippi Y."/>
            <person name="Lorenzon L."/>
            <person name="Mandel J.R."/>
            <person name="Marage G."/>
            <person name="Marchand G."/>
            <person name="Marquand E."/>
            <person name="Bret-Mestries E."/>
            <person name="Morien E."/>
            <person name="Nambeesan S."/>
            <person name="Nguyen T."/>
            <person name="Pegot-Espagnet P."/>
            <person name="Pouilly N."/>
            <person name="Raftis F."/>
            <person name="Sallet E."/>
            <person name="Schiex T."/>
            <person name="Thomas J."/>
            <person name="Vandecasteele C."/>
            <person name="Vares D."/>
            <person name="Vear F."/>
            <person name="Vautrin S."/>
            <person name="Crespi M."/>
            <person name="Mangin B."/>
            <person name="Burke J.M."/>
            <person name="Salse J."/>
            <person name="Munos S."/>
            <person name="Vincourt P."/>
            <person name="Rieseberg L.H."/>
            <person name="Langlade N.B."/>
        </authorList>
    </citation>
    <scope>NUCLEOTIDE SEQUENCE</scope>
    <source>
        <tissue evidence="2">Leaves</tissue>
    </source>
</reference>
<dbReference type="AlphaFoldDB" id="A0A9K3IU08"/>
<keyword evidence="1" id="KW-0472">Membrane</keyword>
<dbReference type="EMBL" id="MNCJ02000321">
    <property type="protein sequence ID" value="KAF5803049.1"/>
    <property type="molecule type" value="Genomic_DNA"/>
</dbReference>
<gene>
    <name evidence="2" type="ORF">HanXRQr2_Chr06g0266741</name>
</gene>
<organism evidence="2 3">
    <name type="scientific">Helianthus annuus</name>
    <name type="common">Common sunflower</name>
    <dbReference type="NCBI Taxonomy" id="4232"/>
    <lineage>
        <taxon>Eukaryota</taxon>
        <taxon>Viridiplantae</taxon>
        <taxon>Streptophyta</taxon>
        <taxon>Embryophyta</taxon>
        <taxon>Tracheophyta</taxon>
        <taxon>Spermatophyta</taxon>
        <taxon>Magnoliopsida</taxon>
        <taxon>eudicotyledons</taxon>
        <taxon>Gunneridae</taxon>
        <taxon>Pentapetalae</taxon>
        <taxon>asterids</taxon>
        <taxon>campanulids</taxon>
        <taxon>Asterales</taxon>
        <taxon>Asteraceae</taxon>
        <taxon>Asteroideae</taxon>
        <taxon>Heliantheae alliance</taxon>
        <taxon>Heliantheae</taxon>
        <taxon>Helianthus</taxon>
    </lineage>
</organism>
<evidence type="ECO:0000313" key="2">
    <source>
        <dbReference type="EMBL" id="KAF5803049.1"/>
    </source>
</evidence>
<keyword evidence="3" id="KW-1185">Reference proteome</keyword>
<evidence type="ECO:0000313" key="3">
    <source>
        <dbReference type="Proteomes" id="UP000215914"/>
    </source>
</evidence>
<dbReference type="Proteomes" id="UP000215914">
    <property type="component" value="Unassembled WGS sequence"/>
</dbReference>
<evidence type="ECO:0000256" key="1">
    <source>
        <dbReference type="SAM" id="Phobius"/>
    </source>
</evidence>
<comment type="caution">
    <text evidence="2">The sequence shown here is derived from an EMBL/GenBank/DDBJ whole genome shotgun (WGS) entry which is preliminary data.</text>
</comment>
<dbReference type="Gramene" id="mRNA:HanXRQr2_Chr06g0266741">
    <property type="protein sequence ID" value="mRNA:HanXRQr2_Chr06g0266741"/>
    <property type="gene ID" value="HanXRQr2_Chr06g0266741"/>
</dbReference>
<sequence>MSRTGGFVTMTGGPCLYPTGFNGLILMMAVVVLFLDGSHFGSS</sequence>
<keyword evidence="1" id="KW-0812">Transmembrane</keyword>
<feature type="transmembrane region" description="Helical" evidence="1">
    <location>
        <begin position="16"/>
        <end position="35"/>
    </location>
</feature>
<proteinExistence type="predicted"/>
<protein>
    <submittedName>
        <fullName evidence="2">Uncharacterized protein</fullName>
    </submittedName>
</protein>